<keyword evidence="8" id="KW-0472">Membrane</keyword>
<keyword evidence="7" id="KW-1133">Transmembrane helix</keyword>
<dbReference type="InterPro" id="IPR003593">
    <property type="entry name" value="AAA+_ATPase"/>
</dbReference>
<dbReference type="EMBL" id="OZ021741">
    <property type="protein sequence ID" value="CAK9326364.1"/>
    <property type="molecule type" value="Genomic_DNA"/>
</dbReference>
<reference evidence="11 12" key="1">
    <citation type="submission" date="2024-03" db="EMBL/GenBank/DDBJ databases">
        <authorList>
            <person name="Gkanogiannis A."/>
            <person name="Becerra Lopez-Lavalle L."/>
        </authorList>
    </citation>
    <scope>NUCLEOTIDE SEQUENCE [LARGE SCALE GENOMIC DNA]</scope>
</reference>
<evidence type="ECO:0000256" key="1">
    <source>
        <dbReference type="ARBA" id="ARBA00004370"/>
    </source>
</evidence>
<dbReference type="Gene3D" id="3.40.50.300">
    <property type="entry name" value="P-loop containing nucleotide triphosphate hydrolases"/>
    <property type="match status" value="1"/>
</dbReference>
<dbReference type="Pfam" id="PF17862">
    <property type="entry name" value="AAA_lid_3"/>
    <property type="match status" value="1"/>
</dbReference>
<dbReference type="InterPro" id="IPR003959">
    <property type="entry name" value="ATPase_AAA_core"/>
</dbReference>
<evidence type="ECO:0000256" key="8">
    <source>
        <dbReference type="ARBA" id="ARBA00023136"/>
    </source>
</evidence>
<feature type="domain" description="AAA+ ATPase" evidence="10">
    <location>
        <begin position="385"/>
        <end position="521"/>
    </location>
</feature>
<dbReference type="InterPro" id="IPR041569">
    <property type="entry name" value="AAA_lid_3"/>
</dbReference>
<dbReference type="SMART" id="SM00382">
    <property type="entry name" value="AAA"/>
    <property type="match status" value="1"/>
</dbReference>
<dbReference type="CDD" id="cd19501">
    <property type="entry name" value="RecA-like_FtsH"/>
    <property type="match status" value="1"/>
</dbReference>
<keyword evidence="2" id="KW-0645">Protease</keyword>
<evidence type="ECO:0000256" key="5">
    <source>
        <dbReference type="ARBA" id="ARBA00022801"/>
    </source>
</evidence>
<accession>A0ABP0Z1C4</accession>
<keyword evidence="12" id="KW-1185">Reference proteome</keyword>
<dbReference type="Gene3D" id="1.10.8.60">
    <property type="match status" value="1"/>
</dbReference>
<dbReference type="SUPFAM" id="SSF52540">
    <property type="entry name" value="P-loop containing nucleoside triphosphate hydrolases"/>
    <property type="match status" value="1"/>
</dbReference>
<organism evidence="11 12">
    <name type="scientific">Citrullus colocynthis</name>
    <name type="common">colocynth</name>
    <dbReference type="NCBI Taxonomy" id="252529"/>
    <lineage>
        <taxon>Eukaryota</taxon>
        <taxon>Viridiplantae</taxon>
        <taxon>Streptophyta</taxon>
        <taxon>Embryophyta</taxon>
        <taxon>Tracheophyta</taxon>
        <taxon>Spermatophyta</taxon>
        <taxon>Magnoliopsida</taxon>
        <taxon>eudicotyledons</taxon>
        <taxon>Gunneridae</taxon>
        <taxon>Pentapetalae</taxon>
        <taxon>rosids</taxon>
        <taxon>fabids</taxon>
        <taxon>Cucurbitales</taxon>
        <taxon>Cucurbitaceae</taxon>
        <taxon>Benincaseae</taxon>
        <taxon>Citrullus</taxon>
    </lineage>
</organism>
<name>A0ABP0Z1C4_9ROSI</name>
<dbReference type="InterPro" id="IPR003960">
    <property type="entry name" value="ATPase_AAA_CS"/>
</dbReference>
<dbReference type="Pfam" id="PF06480">
    <property type="entry name" value="FtsH_ext"/>
    <property type="match status" value="1"/>
</dbReference>
<evidence type="ECO:0000256" key="2">
    <source>
        <dbReference type="ARBA" id="ARBA00022670"/>
    </source>
</evidence>
<gene>
    <name evidence="11" type="ORF">CITCOLO1_LOCUS18706</name>
</gene>
<dbReference type="PANTHER" id="PTHR23076:SF110">
    <property type="entry name" value="INACTIVE ATP-DEPENDENT ZINC METALLOPROTEASE FTSHI 3, CHLOROPLASTIC-RELATED"/>
    <property type="match status" value="1"/>
</dbReference>
<dbReference type="InterPro" id="IPR011546">
    <property type="entry name" value="Pept_M41_FtsH_extracell"/>
</dbReference>
<keyword evidence="5" id="KW-0378">Hydrolase</keyword>
<proteinExistence type="inferred from homology"/>
<evidence type="ECO:0000256" key="3">
    <source>
        <dbReference type="ARBA" id="ARBA00022692"/>
    </source>
</evidence>
<dbReference type="Proteomes" id="UP001642487">
    <property type="component" value="Chromosome 7"/>
</dbReference>
<keyword evidence="3" id="KW-0812">Transmembrane</keyword>
<evidence type="ECO:0000256" key="6">
    <source>
        <dbReference type="ARBA" id="ARBA00022840"/>
    </source>
</evidence>
<dbReference type="Pfam" id="PF00004">
    <property type="entry name" value="AAA"/>
    <property type="match status" value="1"/>
</dbReference>
<evidence type="ECO:0000256" key="9">
    <source>
        <dbReference type="RuleBase" id="RU003651"/>
    </source>
</evidence>
<evidence type="ECO:0000313" key="12">
    <source>
        <dbReference type="Proteomes" id="UP001642487"/>
    </source>
</evidence>
<dbReference type="InterPro" id="IPR027417">
    <property type="entry name" value="P-loop_NTPase"/>
</dbReference>
<evidence type="ECO:0000256" key="7">
    <source>
        <dbReference type="ARBA" id="ARBA00022989"/>
    </source>
</evidence>
<keyword evidence="6 9" id="KW-0067">ATP-binding</keyword>
<comment type="subcellular location">
    <subcellularLocation>
        <location evidence="1">Membrane</location>
    </subcellularLocation>
</comment>
<evidence type="ECO:0000259" key="10">
    <source>
        <dbReference type="SMART" id="SM00382"/>
    </source>
</evidence>
<keyword evidence="4 9" id="KW-0547">Nucleotide-binding</keyword>
<evidence type="ECO:0000313" key="11">
    <source>
        <dbReference type="EMBL" id="CAK9326364.1"/>
    </source>
</evidence>
<dbReference type="PROSITE" id="PS00674">
    <property type="entry name" value="AAA"/>
    <property type="match status" value="1"/>
</dbReference>
<evidence type="ECO:0000256" key="4">
    <source>
        <dbReference type="ARBA" id="ARBA00022741"/>
    </source>
</evidence>
<comment type="similarity">
    <text evidence="9">Belongs to the AAA ATPase family.</text>
</comment>
<protein>
    <recommendedName>
        <fullName evidence="10">AAA+ ATPase domain-containing protein</fullName>
    </recommendedName>
</protein>
<sequence>MAGLSVFCNNGYSLPRGSFGPHIDGNNSVWRYKNFSATSLSLPPMAFPSTYRNFHCQLLCNSRFRVMVNGQCQFSCLEFSKLYRPWCGFSCNSKPGHFMSDKMPHLGSRRNNNLRRNFGLRLRPRLRLLSKRLKTVSVRSALNNVVTFIRKNVRKVTLSASVSIVLGLCYLFLKITAVPPSKSVPYSDFITSLQNGTVTKVLLEEGSRRIYFNRSFTESIQGLDSKPLSVAVDSSNGSDKGMNDDSRTVQAPRTNLLTKVSRRKSRVPIPEWQFSTRKVDHDEKFLLGLMREKGTTYSSAPQSVLMSTRTTLITIISLWIPLIPLMWLLYRQLSASNTTARKCQPNSPMVGFEDVEGVDGAKVELMEVVSCLQGATNYQKLGAKLPKGVLLVGPPGTGKTLLARAVAGEAGVPFFSVSASEFVEMFVGRGAARIRDLFNVARKCAPSIIFIDELDAVGGKRGRSFNDERDQTLNQLLTEMDGFELDMKVIVIAATNRPEALDPALCRPGRFSRKVLVGEPDEEGRRKILAVHLREVPLEEDLNLICSLVAALTPGYVGADLANIINEAALLAARRGGETISREDLMGAIERSKFGINSKQLRSNTISNELEKLFPWMTSLMGRNDKKVDPSQGPLGYQTLS</sequence>
<dbReference type="PANTHER" id="PTHR23076">
    <property type="entry name" value="METALLOPROTEASE M41 FTSH"/>
    <property type="match status" value="1"/>
</dbReference>